<keyword evidence="3" id="KW-0547">Nucleotide-binding</keyword>
<dbReference type="Gene3D" id="3.40.50.300">
    <property type="entry name" value="P-loop containing nucleotide triphosphate hydrolases"/>
    <property type="match status" value="1"/>
</dbReference>
<dbReference type="Pfam" id="PF17863">
    <property type="entry name" value="AAA_lid_2"/>
    <property type="match status" value="1"/>
</dbReference>
<keyword evidence="4" id="KW-1185">Reference proteome</keyword>
<dbReference type="InterPro" id="IPR041628">
    <property type="entry name" value="ChlI/MoxR_AAA_lid"/>
</dbReference>
<keyword evidence="3" id="KW-0067">ATP-binding</keyword>
<name>A0ABV9QGG5_9FIRM</name>
<dbReference type="SUPFAM" id="SSF52540">
    <property type="entry name" value="P-loop containing nucleoside triphosphate hydrolases"/>
    <property type="match status" value="1"/>
</dbReference>
<dbReference type="SMART" id="SM00382">
    <property type="entry name" value="AAA"/>
    <property type="match status" value="1"/>
</dbReference>
<evidence type="ECO:0000259" key="2">
    <source>
        <dbReference type="SMART" id="SM00382"/>
    </source>
</evidence>
<comment type="caution">
    <text evidence="3">The sequence shown here is derived from an EMBL/GenBank/DDBJ whole genome shotgun (WGS) entry which is preliminary data.</text>
</comment>
<dbReference type="PANTHER" id="PTHR35023">
    <property type="entry name" value="CHELATASE-RELATED"/>
    <property type="match status" value="1"/>
</dbReference>
<evidence type="ECO:0000313" key="3">
    <source>
        <dbReference type="EMBL" id="MFC4803725.1"/>
    </source>
</evidence>
<dbReference type="EMBL" id="JBHSHL010000003">
    <property type="protein sequence ID" value="MFC4803725.1"/>
    <property type="molecule type" value="Genomic_DNA"/>
</dbReference>
<dbReference type="RefSeq" id="WP_379787175.1">
    <property type="nucleotide sequence ID" value="NZ_JBHSHL010000003.1"/>
</dbReference>
<reference evidence="4" key="1">
    <citation type="journal article" date="2019" name="Int. J. Syst. Evol. Microbiol.">
        <title>The Global Catalogue of Microorganisms (GCM) 10K type strain sequencing project: providing services to taxonomists for standard genome sequencing and annotation.</title>
        <authorList>
            <consortium name="The Broad Institute Genomics Platform"/>
            <consortium name="The Broad Institute Genome Sequencing Center for Infectious Disease"/>
            <person name="Wu L."/>
            <person name="Ma J."/>
        </authorList>
    </citation>
    <scope>NUCLEOTIDE SEQUENCE [LARGE SCALE GENOMIC DNA]</scope>
    <source>
        <strain evidence="4">CCUG 46385</strain>
    </source>
</reference>
<dbReference type="CDD" id="cd00009">
    <property type="entry name" value="AAA"/>
    <property type="match status" value="1"/>
</dbReference>
<dbReference type="PANTHER" id="PTHR35023:SF1">
    <property type="entry name" value="MG-PROTOPORPHYRIN IX CHELATASE"/>
    <property type="match status" value="1"/>
</dbReference>
<organism evidence="3 4">
    <name type="scientific">Filifactor villosus</name>
    <dbReference type="NCBI Taxonomy" id="29374"/>
    <lineage>
        <taxon>Bacteria</taxon>
        <taxon>Bacillati</taxon>
        <taxon>Bacillota</taxon>
        <taxon>Clostridia</taxon>
        <taxon>Peptostreptococcales</taxon>
        <taxon>Filifactoraceae</taxon>
        <taxon>Filifactor</taxon>
    </lineage>
</organism>
<dbReference type="Pfam" id="PF07728">
    <property type="entry name" value="AAA_5"/>
    <property type="match status" value="1"/>
</dbReference>
<dbReference type="InterPro" id="IPR003593">
    <property type="entry name" value="AAA+_ATPase"/>
</dbReference>
<dbReference type="InterPro" id="IPR052989">
    <property type="entry name" value="Mg-chelatase_DI-like"/>
</dbReference>
<evidence type="ECO:0000256" key="1">
    <source>
        <dbReference type="SAM" id="MobiDB-lite"/>
    </source>
</evidence>
<sequence length="317" mass="34709">MKKTKHYPFTAILGQDAMKEALLLNVIDPSLGGVLIRGQKGTAKSTAVRALSDAISSLKIVNLPINATEDRVAGTLDVEHAIKTGEKKFEKGILAQADKNILYVDEINLLDDHIVDLLLDAAACGVNSVERDGISYSHPARFILVGTMNPEEGSLRPQLLDRFPMVVDVEGETDLDTRIQIIEHHLAYEEDPSSFCKKFAKSTTALRKQIKQAVELLPQVKISREILALAVQIGLAYETEGHRSDISMIKTAKTLAAYHGRRDVTTEDLRRAALYTLPHRMRKAPLDNKTMDPSILSDLLNEASSQGSGDAESSEGG</sequence>
<dbReference type="GO" id="GO:0005524">
    <property type="term" value="F:ATP binding"/>
    <property type="evidence" value="ECO:0007669"/>
    <property type="project" value="UniProtKB-KW"/>
</dbReference>
<dbReference type="InterPro" id="IPR027417">
    <property type="entry name" value="P-loop_NTPase"/>
</dbReference>
<dbReference type="Proteomes" id="UP001595916">
    <property type="component" value="Unassembled WGS sequence"/>
</dbReference>
<gene>
    <name evidence="3" type="ORF">ACFO4R_01390</name>
</gene>
<feature type="domain" description="AAA+ ATPase" evidence="2">
    <location>
        <begin position="30"/>
        <end position="173"/>
    </location>
</feature>
<feature type="region of interest" description="Disordered" evidence="1">
    <location>
        <begin position="297"/>
        <end position="317"/>
    </location>
</feature>
<evidence type="ECO:0000313" key="4">
    <source>
        <dbReference type="Proteomes" id="UP001595916"/>
    </source>
</evidence>
<dbReference type="InterPro" id="IPR011704">
    <property type="entry name" value="ATPase_dyneun-rel_AAA"/>
</dbReference>
<protein>
    <submittedName>
        <fullName evidence="3">ATP-binding protein</fullName>
    </submittedName>
</protein>
<dbReference type="Gene3D" id="1.10.8.80">
    <property type="entry name" value="Magnesium chelatase subunit I, C-Terminal domain"/>
    <property type="match status" value="1"/>
</dbReference>
<proteinExistence type="predicted"/>
<accession>A0ABV9QGG5</accession>